<evidence type="ECO:0000313" key="6">
    <source>
        <dbReference type="Proteomes" id="UP001314263"/>
    </source>
</evidence>
<dbReference type="SUPFAM" id="SSF51011">
    <property type="entry name" value="Glycosyl hydrolase domain"/>
    <property type="match status" value="1"/>
</dbReference>
<dbReference type="Pfam" id="PF21365">
    <property type="entry name" value="Glyco_hydro_31_3rd"/>
    <property type="match status" value="1"/>
</dbReference>
<accession>A0AAV1II34</accession>
<organism evidence="5 6">
    <name type="scientific">Coccomyxa viridis</name>
    <dbReference type="NCBI Taxonomy" id="1274662"/>
    <lineage>
        <taxon>Eukaryota</taxon>
        <taxon>Viridiplantae</taxon>
        <taxon>Chlorophyta</taxon>
        <taxon>core chlorophytes</taxon>
        <taxon>Trebouxiophyceae</taxon>
        <taxon>Trebouxiophyceae incertae sedis</taxon>
        <taxon>Coccomyxaceae</taxon>
        <taxon>Coccomyxa</taxon>
    </lineage>
</organism>
<comment type="similarity">
    <text evidence="1 2">Belongs to the glycosyl hydrolase 31 family.</text>
</comment>
<dbReference type="InterPro" id="IPR013780">
    <property type="entry name" value="Glyco_hydro_b"/>
</dbReference>
<keyword evidence="6" id="KW-1185">Reference proteome</keyword>
<evidence type="ECO:0000259" key="3">
    <source>
        <dbReference type="Pfam" id="PF01055"/>
    </source>
</evidence>
<protein>
    <recommendedName>
        <fullName evidence="7">Alpha-glucosidase</fullName>
    </recommendedName>
</protein>
<reference evidence="5 6" key="1">
    <citation type="submission" date="2023-10" db="EMBL/GenBank/DDBJ databases">
        <authorList>
            <person name="Maclean D."/>
            <person name="Macfadyen A."/>
        </authorList>
    </citation>
    <scope>NUCLEOTIDE SEQUENCE [LARGE SCALE GENOMIC DNA]</scope>
</reference>
<dbReference type="Proteomes" id="UP001314263">
    <property type="component" value="Unassembled WGS sequence"/>
</dbReference>
<proteinExistence type="inferred from homology"/>
<dbReference type="GO" id="GO:0005975">
    <property type="term" value="P:carbohydrate metabolic process"/>
    <property type="evidence" value="ECO:0007669"/>
    <property type="project" value="InterPro"/>
</dbReference>
<keyword evidence="2" id="KW-0378">Hydrolase</keyword>
<keyword evidence="2" id="KW-0326">Glycosidase</keyword>
<dbReference type="SUPFAM" id="SSF51445">
    <property type="entry name" value="(Trans)glycosidases"/>
    <property type="match status" value="1"/>
</dbReference>
<evidence type="ECO:0000259" key="4">
    <source>
        <dbReference type="Pfam" id="PF21365"/>
    </source>
</evidence>
<evidence type="ECO:0000256" key="2">
    <source>
        <dbReference type="RuleBase" id="RU361185"/>
    </source>
</evidence>
<dbReference type="PANTHER" id="PTHR22762:SF133">
    <property type="entry name" value="P-TYPE DOMAIN-CONTAINING PROTEIN"/>
    <property type="match status" value="1"/>
</dbReference>
<dbReference type="InterPro" id="IPR000322">
    <property type="entry name" value="Glyco_hydro_31_TIM"/>
</dbReference>
<feature type="domain" description="Glycosyl hydrolase family 31 C-terminal" evidence="4">
    <location>
        <begin position="380"/>
        <end position="468"/>
    </location>
</feature>
<dbReference type="InterPro" id="IPR048395">
    <property type="entry name" value="Glyco_hydro_31_C"/>
</dbReference>
<dbReference type="PANTHER" id="PTHR22762">
    <property type="entry name" value="ALPHA-GLUCOSIDASE"/>
    <property type="match status" value="1"/>
</dbReference>
<evidence type="ECO:0000256" key="1">
    <source>
        <dbReference type="ARBA" id="ARBA00007806"/>
    </source>
</evidence>
<evidence type="ECO:0008006" key="7">
    <source>
        <dbReference type="Google" id="ProtNLM"/>
    </source>
</evidence>
<dbReference type="Pfam" id="PF01055">
    <property type="entry name" value="Glyco_hydro_31_2nd"/>
    <property type="match status" value="1"/>
</dbReference>
<dbReference type="CDD" id="cd06602">
    <property type="entry name" value="GH31_MGAM_SI_GAA"/>
    <property type="match status" value="1"/>
</dbReference>
<comment type="caution">
    <text evidence="5">The sequence shown here is derived from an EMBL/GenBank/DDBJ whole genome shotgun (WGS) entry which is preliminary data.</text>
</comment>
<dbReference type="Gene3D" id="2.60.40.1180">
    <property type="entry name" value="Golgi alpha-mannosidase II"/>
    <property type="match status" value="2"/>
</dbReference>
<dbReference type="Gene3D" id="3.20.20.80">
    <property type="entry name" value="Glycosidases"/>
    <property type="match status" value="1"/>
</dbReference>
<dbReference type="AlphaFoldDB" id="A0AAV1II34"/>
<name>A0AAV1II34_9CHLO</name>
<dbReference type="InterPro" id="IPR017853">
    <property type="entry name" value="GH"/>
</dbReference>
<feature type="domain" description="Glycoside hydrolase family 31 TIM barrel" evidence="3">
    <location>
        <begin position="3"/>
        <end position="370"/>
    </location>
</feature>
<evidence type="ECO:0000313" key="5">
    <source>
        <dbReference type="EMBL" id="CAK0786902.1"/>
    </source>
</evidence>
<dbReference type="EMBL" id="CAUYUE010000015">
    <property type="protein sequence ID" value="CAK0786902.1"/>
    <property type="molecule type" value="Genomic_DNA"/>
</dbReference>
<gene>
    <name evidence="5" type="ORF">CVIRNUC_010116</name>
</gene>
<dbReference type="GO" id="GO:0004553">
    <property type="term" value="F:hydrolase activity, hydrolyzing O-glycosyl compounds"/>
    <property type="evidence" value="ECO:0007669"/>
    <property type="project" value="InterPro"/>
</dbReference>
<sequence>MRRDGYNSVQYCEQVVANYIQNEIPLETFLTDIQYMNNYQDFTLSNEYSQGAFSGFVNQLHNNGQRWVPILDPQIHMKPGYAPYDQGIAQPEGVFIRDMTGQPYIGQLWAGAVNFPDFFAQQTIDWWTSQIKGLHSQLPLDGLWIDMHEPSSFCTGDVCQVPDDDVDPATDFDCKLTCASGTGASPNATFIAPPGIYNPPYMINNNNTQLDLATKTVPMSARHINGNLSYNLHNLYGFSQSIASYKALVSTLNRRPFVLSRSTFLGSGAYTAHWTGDTVSSWNDLQWSIGDMLRAGMAGISLVGADICGFNNYATEELCARWAAAGAWQPFARNHHADGFQEFYTWQSVTILAQKAYTWRLRVLPYMYTAFFDSHTYGCSIMRPLFFSFPGDQSTYYNDFQWMLGDALLVAPVLSQGTSFVSAYFPQGVWYSLYNYSMIDTSSAAQNVSLPAAPTDNPPVYILGGNIVPVGANGTNTTAAARAANLTLVAALPGPHSPSFSRCGQGCSAQSSSGNLVACGHMYLDQGEDLNVGTSQNNYLAFEVRETSSGMGDNSSQGSLIIYWPGMPNAGNNGCSANVTWPLLTNVTVLGVSAVNPASVAVQDLGAVTTASAAFGAAGVVRAQQALPAAPSSVIFSGLPLPSGYVQYDSAHRILSITNLNYQLQCPDALKITWQPPALSTSGINVDG</sequence>